<dbReference type="GO" id="GO:0003677">
    <property type="term" value="F:DNA binding"/>
    <property type="evidence" value="ECO:0007669"/>
    <property type="project" value="InterPro"/>
</dbReference>
<reference evidence="8" key="2">
    <citation type="submission" date="2020-09" db="EMBL/GenBank/DDBJ databases">
        <authorList>
            <person name="Sun Q."/>
            <person name="Zhou Y."/>
        </authorList>
    </citation>
    <scope>NUCLEOTIDE SEQUENCE</scope>
    <source>
        <strain evidence="8">CGMCC 1.12195</strain>
    </source>
</reference>
<dbReference type="SUPFAM" id="SSF88946">
    <property type="entry name" value="Sigma2 domain of RNA polymerase sigma factors"/>
    <property type="match status" value="1"/>
</dbReference>
<dbReference type="NCBIfam" id="TIGR02985">
    <property type="entry name" value="Sig70_bacteroi1"/>
    <property type="match status" value="1"/>
</dbReference>
<keyword evidence="4" id="KW-0804">Transcription</keyword>
<evidence type="ECO:0000256" key="5">
    <source>
        <dbReference type="SAM" id="Coils"/>
    </source>
</evidence>
<accession>A0A917MDN1</accession>
<keyword evidence="3" id="KW-0731">Sigma factor</keyword>
<sequence length="183" mass="21156">MAGDETALSFIYDVHSEQVYQLAFRFLKDTAWSEEIVQDVFLKLWLNRQGLDDQGNMWLYLYVITKRLCLNKLREIRKSTALFEQLVRNIEAESKRSDEQLMAEELERHAQQLIARLPKQQQLIFKLSREDGLTHNEIAQKLGLSPNTVKNHMVQALKTLKSSLGQSGYTYLVAIVSSSLMAH</sequence>
<dbReference type="InterPro" id="IPR000792">
    <property type="entry name" value="Tscrpt_reg_LuxR_C"/>
</dbReference>
<protein>
    <submittedName>
        <fullName evidence="8">DNA-directed RNA polymerase sigma-70 factor</fullName>
    </submittedName>
</protein>
<dbReference type="Proteomes" id="UP000660862">
    <property type="component" value="Unassembled WGS sequence"/>
</dbReference>
<name>A0A917MDN1_9SPHI</name>
<dbReference type="InterPro" id="IPR014327">
    <property type="entry name" value="RNA_pol_sigma70_bacteroid"/>
</dbReference>
<dbReference type="AlphaFoldDB" id="A0A917MDN1"/>
<keyword evidence="5" id="KW-0175">Coiled coil</keyword>
<keyword evidence="9" id="KW-1185">Reference proteome</keyword>
<dbReference type="EMBL" id="BMER01000005">
    <property type="protein sequence ID" value="GGG99363.1"/>
    <property type="molecule type" value="Genomic_DNA"/>
</dbReference>
<dbReference type="InterPro" id="IPR036388">
    <property type="entry name" value="WH-like_DNA-bd_sf"/>
</dbReference>
<dbReference type="InterPro" id="IPR013324">
    <property type="entry name" value="RNA_pol_sigma_r3/r4-like"/>
</dbReference>
<evidence type="ECO:0000259" key="6">
    <source>
        <dbReference type="Pfam" id="PF04542"/>
    </source>
</evidence>
<dbReference type="GO" id="GO:0006352">
    <property type="term" value="P:DNA-templated transcription initiation"/>
    <property type="evidence" value="ECO:0007669"/>
    <property type="project" value="InterPro"/>
</dbReference>
<proteinExistence type="inferred from homology"/>
<evidence type="ECO:0000256" key="3">
    <source>
        <dbReference type="ARBA" id="ARBA00023082"/>
    </source>
</evidence>
<evidence type="ECO:0000256" key="1">
    <source>
        <dbReference type="ARBA" id="ARBA00010641"/>
    </source>
</evidence>
<dbReference type="GO" id="GO:0016987">
    <property type="term" value="F:sigma factor activity"/>
    <property type="evidence" value="ECO:0007669"/>
    <property type="project" value="UniProtKB-KW"/>
</dbReference>
<comment type="caution">
    <text evidence="8">The sequence shown here is derived from an EMBL/GenBank/DDBJ whole genome shotgun (WGS) entry which is preliminary data.</text>
</comment>
<organism evidence="8 9">
    <name type="scientific">Parapedobacter pyrenivorans</name>
    <dbReference type="NCBI Taxonomy" id="1305674"/>
    <lineage>
        <taxon>Bacteria</taxon>
        <taxon>Pseudomonadati</taxon>
        <taxon>Bacteroidota</taxon>
        <taxon>Sphingobacteriia</taxon>
        <taxon>Sphingobacteriales</taxon>
        <taxon>Sphingobacteriaceae</taxon>
        <taxon>Parapedobacter</taxon>
    </lineage>
</organism>
<evidence type="ECO:0000313" key="9">
    <source>
        <dbReference type="Proteomes" id="UP000660862"/>
    </source>
</evidence>
<feature type="coiled-coil region" evidence="5">
    <location>
        <begin position="87"/>
        <end position="123"/>
    </location>
</feature>
<dbReference type="Gene3D" id="1.10.1740.10">
    <property type="match status" value="1"/>
</dbReference>
<evidence type="ECO:0000256" key="2">
    <source>
        <dbReference type="ARBA" id="ARBA00023015"/>
    </source>
</evidence>
<dbReference type="GO" id="GO:0000428">
    <property type="term" value="C:DNA-directed RNA polymerase complex"/>
    <property type="evidence" value="ECO:0007669"/>
    <property type="project" value="UniProtKB-KW"/>
</dbReference>
<evidence type="ECO:0000313" key="8">
    <source>
        <dbReference type="EMBL" id="GGG99363.1"/>
    </source>
</evidence>
<keyword evidence="8" id="KW-0240">DNA-directed RNA polymerase</keyword>
<keyword evidence="2" id="KW-0805">Transcription regulation</keyword>
<dbReference type="SUPFAM" id="SSF88659">
    <property type="entry name" value="Sigma3 and sigma4 domains of RNA polymerase sigma factors"/>
    <property type="match status" value="1"/>
</dbReference>
<dbReference type="InterPro" id="IPR039425">
    <property type="entry name" value="RNA_pol_sigma-70-like"/>
</dbReference>
<dbReference type="PANTHER" id="PTHR43133">
    <property type="entry name" value="RNA POLYMERASE ECF-TYPE SIGMA FACTO"/>
    <property type="match status" value="1"/>
</dbReference>
<dbReference type="NCBIfam" id="TIGR02937">
    <property type="entry name" value="sigma70-ECF"/>
    <property type="match status" value="1"/>
</dbReference>
<feature type="domain" description="RNA polymerase sigma-70 region 2" evidence="6">
    <location>
        <begin position="12"/>
        <end position="75"/>
    </location>
</feature>
<comment type="similarity">
    <text evidence="1">Belongs to the sigma-70 factor family. ECF subfamily.</text>
</comment>
<dbReference type="InterPro" id="IPR007627">
    <property type="entry name" value="RNA_pol_sigma70_r2"/>
</dbReference>
<feature type="domain" description="RNA polymerase sigma factor 70 region 4 type 2" evidence="7">
    <location>
        <begin position="111"/>
        <end position="160"/>
    </location>
</feature>
<dbReference type="InterPro" id="IPR013325">
    <property type="entry name" value="RNA_pol_sigma_r2"/>
</dbReference>
<dbReference type="InterPro" id="IPR013249">
    <property type="entry name" value="RNA_pol_sigma70_r4_t2"/>
</dbReference>
<dbReference type="Pfam" id="PF08281">
    <property type="entry name" value="Sigma70_r4_2"/>
    <property type="match status" value="1"/>
</dbReference>
<dbReference type="Pfam" id="PF04542">
    <property type="entry name" value="Sigma70_r2"/>
    <property type="match status" value="1"/>
</dbReference>
<gene>
    <name evidence="8" type="ORF">GCM10007415_38900</name>
</gene>
<evidence type="ECO:0000259" key="7">
    <source>
        <dbReference type="Pfam" id="PF08281"/>
    </source>
</evidence>
<evidence type="ECO:0000256" key="4">
    <source>
        <dbReference type="ARBA" id="ARBA00023163"/>
    </source>
</evidence>
<reference evidence="8" key="1">
    <citation type="journal article" date="2014" name="Int. J. Syst. Evol. Microbiol.">
        <title>Complete genome sequence of Corynebacterium casei LMG S-19264T (=DSM 44701T), isolated from a smear-ripened cheese.</title>
        <authorList>
            <consortium name="US DOE Joint Genome Institute (JGI-PGF)"/>
            <person name="Walter F."/>
            <person name="Albersmeier A."/>
            <person name="Kalinowski J."/>
            <person name="Ruckert C."/>
        </authorList>
    </citation>
    <scope>NUCLEOTIDE SEQUENCE</scope>
    <source>
        <strain evidence="8">CGMCC 1.12195</strain>
    </source>
</reference>
<dbReference type="PANTHER" id="PTHR43133:SF46">
    <property type="entry name" value="RNA POLYMERASE SIGMA-70 FACTOR ECF SUBFAMILY"/>
    <property type="match status" value="1"/>
</dbReference>
<dbReference type="InterPro" id="IPR014284">
    <property type="entry name" value="RNA_pol_sigma-70_dom"/>
</dbReference>
<dbReference type="Gene3D" id="1.10.10.10">
    <property type="entry name" value="Winged helix-like DNA-binding domain superfamily/Winged helix DNA-binding domain"/>
    <property type="match status" value="1"/>
</dbReference>
<dbReference type="PRINTS" id="PR00038">
    <property type="entry name" value="HTHLUXR"/>
</dbReference>